<name>A0A9P5ZT21_PLEER</name>
<accession>A0A9P5ZT21</accession>
<sequence length="141" mass="14987">MMIGFGTEDQDAESVQFVELEAGYSPLVVRKDMFLGGEVDDTHEHDPRRSPSGSANYVLNGLSRGAVFGPARLRQLGSACAPNVPVNANYSVLHPASRSPFIFRPQPRTPASAAVHPLSALSRAHTPPDVASLRAEPASAP</sequence>
<keyword evidence="3" id="KW-1185">Reference proteome</keyword>
<gene>
    <name evidence="2" type="ORF">BDN71DRAFT_1452261</name>
</gene>
<evidence type="ECO:0000256" key="1">
    <source>
        <dbReference type="SAM" id="MobiDB-lite"/>
    </source>
</evidence>
<organism evidence="2 3">
    <name type="scientific">Pleurotus eryngii</name>
    <name type="common">Boletus of the steppes</name>
    <dbReference type="NCBI Taxonomy" id="5323"/>
    <lineage>
        <taxon>Eukaryota</taxon>
        <taxon>Fungi</taxon>
        <taxon>Dikarya</taxon>
        <taxon>Basidiomycota</taxon>
        <taxon>Agaricomycotina</taxon>
        <taxon>Agaricomycetes</taxon>
        <taxon>Agaricomycetidae</taxon>
        <taxon>Agaricales</taxon>
        <taxon>Pleurotineae</taxon>
        <taxon>Pleurotaceae</taxon>
        <taxon>Pleurotus</taxon>
    </lineage>
</organism>
<proteinExistence type="predicted"/>
<feature type="non-terminal residue" evidence="2">
    <location>
        <position position="141"/>
    </location>
</feature>
<dbReference type="AlphaFoldDB" id="A0A9P5ZT21"/>
<evidence type="ECO:0000313" key="3">
    <source>
        <dbReference type="Proteomes" id="UP000807025"/>
    </source>
</evidence>
<protein>
    <submittedName>
        <fullName evidence="2">Uncharacterized protein</fullName>
    </submittedName>
</protein>
<comment type="caution">
    <text evidence="2">The sequence shown here is derived from an EMBL/GenBank/DDBJ whole genome shotgun (WGS) entry which is preliminary data.</text>
</comment>
<feature type="region of interest" description="Disordered" evidence="1">
    <location>
        <begin position="102"/>
        <end position="141"/>
    </location>
</feature>
<dbReference type="EMBL" id="MU154611">
    <property type="protein sequence ID" value="KAF9491834.1"/>
    <property type="molecule type" value="Genomic_DNA"/>
</dbReference>
<dbReference type="Proteomes" id="UP000807025">
    <property type="component" value="Unassembled WGS sequence"/>
</dbReference>
<reference evidence="2" key="1">
    <citation type="submission" date="2020-11" db="EMBL/GenBank/DDBJ databases">
        <authorList>
            <consortium name="DOE Joint Genome Institute"/>
            <person name="Ahrendt S."/>
            <person name="Riley R."/>
            <person name="Andreopoulos W."/>
            <person name="Labutti K."/>
            <person name="Pangilinan J."/>
            <person name="Ruiz-Duenas F.J."/>
            <person name="Barrasa J.M."/>
            <person name="Sanchez-Garcia M."/>
            <person name="Camarero S."/>
            <person name="Miyauchi S."/>
            <person name="Serrano A."/>
            <person name="Linde D."/>
            <person name="Babiker R."/>
            <person name="Drula E."/>
            <person name="Ayuso-Fernandez I."/>
            <person name="Pacheco R."/>
            <person name="Padilla G."/>
            <person name="Ferreira P."/>
            <person name="Barriuso J."/>
            <person name="Kellner H."/>
            <person name="Castanera R."/>
            <person name="Alfaro M."/>
            <person name="Ramirez L."/>
            <person name="Pisabarro A.G."/>
            <person name="Kuo A."/>
            <person name="Tritt A."/>
            <person name="Lipzen A."/>
            <person name="He G."/>
            <person name="Yan M."/>
            <person name="Ng V."/>
            <person name="Cullen D."/>
            <person name="Martin F."/>
            <person name="Rosso M.-N."/>
            <person name="Henrissat B."/>
            <person name="Hibbett D."/>
            <person name="Martinez A.T."/>
            <person name="Grigoriev I.V."/>
        </authorList>
    </citation>
    <scope>NUCLEOTIDE SEQUENCE</scope>
    <source>
        <strain evidence="2">ATCC 90797</strain>
    </source>
</reference>
<evidence type="ECO:0000313" key="2">
    <source>
        <dbReference type="EMBL" id="KAF9491834.1"/>
    </source>
</evidence>